<comment type="similarity">
    <text evidence="6 7">Belongs to the ephrin family.</text>
</comment>
<comment type="subcellular location">
    <subcellularLocation>
        <location evidence="1">Membrane</location>
    </subcellularLocation>
</comment>
<dbReference type="GO" id="GO:0048013">
    <property type="term" value="P:ephrin receptor signaling pathway"/>
    <property type="evidence" value="ECO:0007669"/>
    <property type="project" value="TreeGrafter"/>
</dbReference>
<dbReference type="PROSITE" id="PS51551">
    <property type="entry name" value="EPHRIN_RBD_2"/>
    <property type="match status" value="1"/>
</dbReference>
<dbReference type="STRING" id="103827.A0A0N5CKX2"/>
<accession>A0A0N5CKX2</accession>
<dbReference type="OrthoDB" id="6250301at2759"/>
<gene>
    <name evidence="9" type="ORF">TCLT_LOCUS740</name>
</gene>
<dbReference type="CDD" id="cd02675">
    <property type="entry name" value="Ephrin_ectodomain"/>
    <property type="match status" value="1"/>
</dbReference>
<dbReference type="EMBL" id="UYYF01000064">
    <property type="protein sequence ID" value="VDM95827.1"/>
    <property type="molecule type" value="Genomic_DNA"/>
</dbReference>
<dbReference type="PANTHER" id="PTHR11304:SF29">
    <property type="entry name" value="EPHRIN"/>
    <property type="match status" value="1"/>
</dbReference>
<dbReference type="GO" id="GO:0005886">
    <property type="term" value="C:plasma membrane"/>
    <property type="evidence" value="ECO:0007669"/>
    <property type="project" value="TreeGrafter"/>
</dbReference>
<dbReference type="Pfam" id="PF00812">
    <property type="entry name" value="Ephrin"/>
    <property type="match status" value="1"/>
</dbReference>
<keyword evidence="3 7" id="KW-0472">Membrane</keyword>
<evidence type="ECO:0000256" key="7">
    <source>
        <dbReference type="RuleBase" id="RU004375"/>
    </source>
</evidence>
<name>A0A0N5CKX2_THECL</name>
<evidence type="ECO:0000256" key="5">
    <source>
        <dbReference type="ARBA" id="ARBA00023180"/>
    </source>
</evidence>
<dbReference type="GO" id="GO:0046875">
    <property type="term" value="F:ephrin receptor binding"/>
    <property type="evidence" value="ECO:0007669"/>
    <property type="project" value="TreeGrafter"/>
</dbReference>
<dbReference type="Gene3D" id="2.60.40.420">
    <property type="entry name" value="Cupredoxins - blue copper proteins"/>
    <property type="match status" value="1"/>
</dbReference>
<dbReference type="GO" id="GO:0007411">
    <property type="term" value="P:axon guidance"/>
    <property type="evidence" value="ECO:0007669"/>
    <property type="project" value="TreeGrafter"/>
</dbReference>
<evidence type="ECO:0000256" key="3">
    <source>
        <dbReference type="ARBA" id="ARBA00023136"/>
    </source>
</evidence>
<keyword evidence="2" id="KW-0732">Signal</keyword>
<dbReference type="PANTHER" id="PTHR11304">
    <property type="entry name" value="EPHRIN"/>
    <property type="match status" value="1"/>
</dbReference>
<dbReference type="AlphaFoldDB" id="A0A0N5CKX2"/>
<evidence type="ECO:0000259" key="8">
    <source>
        <dbReference type="PROSITE" id="PS51551"/>
    </source>
</evidence>
<dbReference type="InterPro" id="IPR008972">
    <property type="entry name" value="Cupredoxin"/>
</dbReference>
<comment type="caution">
    <text evidence="6">Lacks conserved residue(s) required for the propagation of feature annotation.</text>
</comment>
<evidence type="ECO:0000313" key="9">
    <source>
        <dbReference type="EMBL" id="VDM95827.1"/>
    </source>
</evidence>
<evidence type="ECO:0000313" key="11">
    <source>
        <dbReference type="WBParaSite" id="TCLT_0000073901-mRNA-1"/>
    </source>
</evidence>
<keyword evidence="4" id="KW-1015">Disulfide bond</keyword>
<keyword evidence="10" id="KW-1185">Reference proteome</keyword>
<dbReference type="InterPro" id="IPR031328">
    <property type="entry name" value="Ephrin"/>
</dbReference>
<keyword evidence="5" id="KW-0325">Glycoprotein</keyword>
<reference evidence="9 10" key="2">
    <citation type="submission" date="2018-11" db="EMBL/GenBank/DDBJ databases">
        <authorList>
            <consortium name="Pathogen Informatics"/>
        </authorList>
    </citation>
    <scope>NUCLEOTIDE SEQUENCE [LARGE SCALE GENOMIC DNA]</scope>
</reference>
<dbReference type="Proteomes" id="UP000276776">
    <property type="component" value="Unassembled WGS sequence"/>
</dbReference>
<proteinExistence type="inferred from homology"/>
<evidence type="ECO:0000256" key="2">
    <source>
        <dbReference type="ARBA" id="ARBA00022729"/>
    </source>
</evidence>
<evidence type="ECO:0000256" key="1">
    <source>
        <dbReference type="ARBA" id="ARBA00004370"/>
    </source>
</evidence>
<dbReference type="WBParaSite" id="TCLT_0000073901-mRNA-1">
    <property type="protein sequence ID" value="TCLT_0000073901-mRNA-1"/>
    <property type="gene ID" value="TCLT_0000073901"/>
</dbReference>
<dbReference type="SUPFAM" id="SSF49503">
    <property type="entry name" value="Cupredoxins"/>
    <property type="match status" value="1"/>
</dbReference>
<sequence length="392" mass="44756">NCFVQENHFILYSFTDRSRFPQDAEIGAGAAFIEVDAMDSMNILCPSYNSSNNNDNKYEQLVIYQVSDLSFMSCELDSRSQIFLVCDSPFARTALSHRIVFRQYSPLPNGFEYQPGRSYYLISTSDGSAEGMNNTRRGLCVTANMRLRIDVRPLSDQSHASHEKGDKLFLLYPFFYPSNNNSLLLEVDTGSGFSTSRIRKVKQEVWTRSGRFKSSADDNTRTKQGVTVMNGLSNESQKFAEKHGFDLMQLEYVRQLAIDGVEGDFSFREIENDSLKSSTDLSKTFVNDPVQPESSDVLPDRDLFHSTSRQAQRWISEEKQNKFSVSRDLHTDQNTATVGSIQDYVVDDISGKIIFSSRIKHTFPSQLLFSLFFHFHLWKEICTSRTDLKSKT</sequence>
<dbReference type="OMA" id="NESQKFA"/>
<evidence type="ECO:0000313" key="10">
    <source>
        <dbReference type="Proteomes" id="UP000276776"/>
    </source>
</evidence>
<feature type="domain" description="Ephrin RBD" evidence="8">
    <location>
        <begin position="1"/>
        <end position="151"/>
    </location>
</feature>
<evidence type="ECO:0000256" key="6">
    <source>
        <dbReference type="PROSITE-ProRule" id="PRU00884"/>
    </source>
</evidence>
<evidence type="ECO:0000256" key="4">
    <source>
        <dbReference type="ARBA" id="ARBA00023157"/>
    </source>
</evidence>
<organism evidence="11">
    <name type="scientific">Thelazia callipaeda</name>
    <name type="common">Oriental eyeworm</name>
    <name type="synonym">Parasitic nematode</name>
    <dbReference type="NCBI Taxonomy" id="103827"/>
    <lineage>
        <taxon>Eukaryota</taxon>
        <taxon>Metazoa</taxon>
        <taxon>Ecdysozoa</taxon>
        <taxon>Nematoda</taxon>
        <taxon>Chromadorea</taxon>
        <taxon>Rhabditida</taxon>
        <taxon>Spirurina</taxon>
        <taxon>Spiruromorpha</taxon>
        <taxon>Thelazioidea</taxon>
        <taxon>Thelaziidae</taxon>
        <taxon>Thelazia</taxon>
    </lineage>
</organism>
<protein>
    <submittedName>
        <fullName evidence="11">Ephrin RBD domain-containing protein</fullName>
    </submittedName>
</protein>
<dbReference type="PRINTS" id="PR01347">
    <property type="entry name" value="EPHRIN"/>
</dbReference>
<dbReference type="InterPro" id="IPR001799">
    <property type="entry name" value="Ephrin_RBD"/>
</dbReference>
<reference evidence="11" key="1">
    <citation type="submission" date="2017-02" db="UniProtKB">
        <authorList>
            <consortium name="WormBaseParasite"/>
        </authorList>
    </citation>
    <scope>IDENTIFICATION</scope>
</reference>